<evidence type="ECO:0000313" key="2">
    <source>
        <dbReference type="EMBL" id="GMS97604.1"/>
    </source>
</evidence>
<dbReference type="EMBL" id="BTSX01000004">
    <property type="protein sequence ID" value="GMS97604.1"/>
    <property type="molecule type" value="Genomic_DNA"/>
</dbReference>
<organism evidence="2 3">
    <name type="scientific">Pristionchus entomophagus</name>
    <dbReference type="NCBI Taxonomy" id="358040"/>
    <lineage>
        <taxon>Eukaryota</taxon>
        <taxon>Metazoa</taxon>
        <taxon>Ecdysozoa</taxon>
        <taxon>Nematoda</taxon>
        <taxon>Chromadorea</taxon>
        <taxon>Rhabditida</taxon>
        <taxon>Rhabditina</taxon>
        <taxon>Diplogasteromorpha</taxon>
        <taxon>Diplogasteroidea</taxon>
        <taxon>Neodiplogasteridae</taxon>
        <taxon>Pristionchus</taxon>
    </lineage>
</organism>
<dbReference type="AlphaFoldDB" id="A0AAV5TT20"/>
<keyword evidence="1" id="KW-0472">Membrane</keyword>
<protein>
    <submittedName>
        <fullName evidence="2">Uncharacterized protein</fullName>
    </submittedName>
</protein>
<feature type="transmembrane region" description="Helical" evidence="1">
    <location>
        <begin position="12"/>
        <end position="35"/>
    </location>
</feature>
<comment type="caution">
    <text evidence="2">The sequence shown here is derived from an EMBL/GenBank/DDBJ whole genome shotgun (WGS) entry which is preliminary data.</text>
</comment>
<sequence>LLVLSSQQSDSFRFLLSIFFLLLPLLAQLHLIDFISERWMQINWRAVIDAQSFPLAIREHQIDVGPRDDVEYGERGLIGGSCGFAAASGEFVQWRALRSSP</sequence>
<keyword evidence="1" id="KW-0812">Transmembrane</keyword>
<evidence type="ECO:0000256" key="1">
    <source>
        <dbReference type="SAM" id="Phobius"/>
    </source>
</evidence>
<name>A0AAV5TT20_9BILA</name>
<proteinExistence type="predicted"/>
<keyword evidence="3" id="KW-1185">Reference proteome</keyword>
<dbReference type="Proteomes" id="UP001432027">
    <property type="component" value="Unassembled WGS sequence"/>
</dbReference>
<feature type="non-terminal residue" evidence="2">
    <location>
        <position position="101"/>
    </location>
</feature>
<keyword evidence="1" id="KW-1133">Transmembrane helix</keyword>
<feature type="non-terminal residue" evidence="2">
    <location>
        <position position="1"/>
    </location>
</feature>
<accession>A0AAV5TT20</accession>
<evidence type="ECO:0000313" key="3">
    <source>
        <dbReference type="Proteomes" id="UP001432027"/>
    </source>
</evidence>
<reference evidence="2" key="1">
    <citation type="submission" date="2023-10" db="EMBL/GenBank/DDBJ databases">
        <title>Genome assembly of Pristionchus species.</title>
        <authorList>
            <person name="Yoshida K."/>
            <person name="Sommer R.J."/>
        </authorList>
    </citation>
    <scope>NUCLEOTIDE SEQUENCE</scope>
    <source>
        <strain evidence="2">RS0144</strain>
    </source>
</reference>
<gene>
    <name evidence="2" type="ORF">PENTCL1PPCAC_19779</name>
</gene>